<feature type="domain" description="SET" evidence="5">
    <location>
        <begin position="183"/>
        <end position="327"/>
    </location>
</feature>
<keyword evidence="3" id="KW-0949">S-adenosyl-L-methionine</keyword>
<evidence type="ECO:0000256" key="2">
    <source>
        <dbReference type="ARBA" id="ARBA00022679"/>
    </source>
</evidence>
<dbReference type="InterPro" id="IPR003616">
    <property type="entry name" value="Post-SET_dom"/>
</dbReference>
<evidence type="ECO:0000256" key="3">
    <source>
        <dbReference type="ARBA" id="ARBA00022691"/>
    </source>
</evidence>
<feature type="domain" description="Post-SET" evidence="6">
    <location>
        <begin position="338"/>
        <end position="354"/>
    </location>
</feature>
<dbReference type="Pfam" id="PF00856">
    <property type="entry name" value="SET"/>
    <property type="match status" value="1"/>
</dbReference>
<evidence type="ECO:0000256" key="1">
    <source>
        <dbReference type="ARBA" id="ARBA00022603"/>
    </source>
</evidence>
<evidence type="ECO:0000313" key="7">
    <source>
        <dbReference type="EMBL" id="CAK9273115.1"/>
    </source>
</evidence>
<organism evidence="7 8">
    <name type="scientific">Sphagnum jensenii</name>
    <dbReference type="NCBI Taxonomy" id="128206"/>
    <lineage>
        <taxon>Eukaryota</taxon>
        <taxon>Viridiplantae</taxon>
        <taxon>Streptophyta</taxon>
        <taxon>Embryophyta</taxon>
        <taxon>Bryophyta</taxon>
        <taxon>Sphagnophytina</taxon>
        <taxon>Sphagnopsida</taxon>
        <taxon>Sphagnales</taxon>
        <taxon>Sphagnaceae</taxon>
        <taxon>Sphagnum</taxon>
    </lineage>
</organism>
<feature type="region of interest" description="Disordered" evidence="4">
    <location>
        <begin position="125"/>
        <end position="151"/>
    </location>
</feature>
<evidence type="ECO:0000259" key="5">
    <source>
        <dbReference type="PROSITE" id="PS50280"/>
    </source>
</evidence>
<dbReference type="SUPFAM" id="SSF82199">
    <property type="entry name" value="SET domain"/>
    <property type="match status" value="1"/>
</dbReference>
<protein>
    <recommendedName>
        <fullName evidence="9">Histone-lysine N-methyltransferase SUVR3</fullName>
    </recommendedName>
</protein>
<keyword evidence="1" id="KW-0489">Methyltransferase</keyword>
<evidence type="ECO:0000313" key="8">
    <source>
        <dbReference type="Proteomes" id="UP001497444"/>
    </source>
</evidence>
<dbReference type="Proteomes" id="UP001497444">
    <property type="component" value="Chromosome 5"/>
</dbReference>
<dbReference type="PROSITE" id="PS50868">
    <property type="entry name" value="POST_SET"/>
    <property type="match status" value="1"/>
</dbReference>
<dbReference type="PANTHER" id="PTHR45660">
    <property type="entry name" value="HISTONE-LYSINE N-METHYLTRANSFERASE SETMAR"/>
    <property type="match status" value="1"/>
</dbReference>
<dbReference type="SMART" id="SM00317">
    <property type="entry name" value="SET"/>
    <property type="match status" value="1"/>
</dbReference>
<gene>
    <name evidence="7" type="ORF">CSSPJE1EN1_LOCUS18593</name>
</gene>
<feature type="region of interest" description="Disordered" evidence="4">
    <location>
        <begin position="96"/>
        <end position="115"/>
    </location>
</feature>
<feature type="compositionally biased region" description="Low complexity" evidence="4">
    <location>
        <begin position="96"/>
        <end position="111"/>
    </location>
</feature>
<name>A0ABP0X671_9BRYO</name>
<dbReference type="InterPro" id="IPR001214">
    <property type="entry name" value="SET_dom"/>
</dbReference>
<evidence type="ECO:0000256" key="4">
    <source>
        <dbReference type="SAM" id="MobiDB-lite"/>
    </source>
</evidence>
<dbReference type="PANTHER" id="PTHR45660:SF89">
    <property type="entry name" value="HISTONE-LYSINE N-METHYLTRANSFERASE SUVR3"/>
    <property type="match status" value="1"/>
</dbReference>
<keyword evidence="8" id="KW-1185">Reference proteome</keyword>
<reference evidence="7" key="1">
    <citation type="submission" date="2024-02" db="EMBL/GenBank/DDBJ databases">
        <authorList>
            <consortium name="ELIXIR-Norway"/>
            <consortium name="Elixir Norway"/>
        </authorList>
    </citation>
    <scope>NUCLEOTIDE SEQUENCE</scope>
</reference>
<dbReference type="InterPro" id="IPR051357">
    <property type="entry name" value="H3K9_HMTase_SUVAR3-9"/>
</dbReference>
<dbReference type="Gene3D" id="2.170.270.10">
    <property type="entry name" value="SET domain"/>
    <property type="match status" value="1"/>
</dbReference>
<sequence length="358" mass="39197">MENQKRSFCCVNTQKGLEIAAAWLGPRELASLALTCRAMTKCVAELTERRVADVAQGLERWSVPVCNQFDSCRYPWFVYTPFCLLSTSRSSSSSFHSWGNESSSSSSSSKESLVDNNVSCDGMSSSLDLNGEEEEGKEQQLLLEEEEEEEEEERPLLVMECGGACSCSSNMCGFRVTQQGLAVGVAVVRKQNTGWGLHATQLISKGSFVCEYAGELLTTREAQQRQKVYDIVEEAGNELKLLHKKKRRRCGSALLVLREFLPSKQACVRLNIDATRVGNVARFINHACDGGNLLPCLVRAAGSLIPKLAFFARRDISEGEELTYSYGSGYAGAIASKKSQSCFCGTSCCTGMLPSDIT</sequence>
<dbReference type="InterPro" id="IPR046341">
    <property type="entry name" value="SET_dom_sf"/>
</dbReference>
<proteinExistence type="predicted"/>
<keyword evidence="2" id="KW-0808">Transferase</keyword>
<accession>A0ABP0X671</accession>
<dbReference type="EMBL" id="OZ020100">
    <property type="protein sequence ID" value="CAK9273115.1"/>
    <property type="molecule type" value="Genomic_DNA"/>
</dbReference>
<evidence type="ECO:0008006" key="9">
    <source>
        <dbReference type="Google" id="ProtNLM"/>
    </source>
</evidence>
<dbReference type="PROSITE" id="PS50280">
    <property type="entry name" value="SET"/>
    <property type="match status" value="1"/>
</dbReference>
<evidence type="ECO:0000259" key="6">
    <source>
        <dbReference type="PROSITE" id="PS50868"/>
    </source>
</evidence>